<comment type="caution">
    <text evidence="1">The sequence shown here is derived from an EMBL/GenBank/DDBJ whole genome shotgun (WGS) entry which is preliminary data.</text>
</comment>
<gene>
    <name evidence="1" type="ORF">NCGR_LOCUS16210</name>
</gene>
<dbReference type="EMBL" id="CAJGYO010000004">
    <property type="protein sequence ID" value="CAD6223821.1"/>
    <property type="molecule type" value="Genomic_DNA"/>
</dbReference>
<dbReference type="OrthoDB" id="348976at2759"/>
<reference evidence="1" key="1">
    <citation type="submission" date="2020-10" db="EMBL/GenBank/DDBJ databases">
        <authorList>
            <person name="Han B."/>
            <person name="Lu T."/>
            <person name="Zhao Q."/>
            <person name="Huang X."/>
            <person name="Zhao Y."/>
        </authorList>
    </citation>
    <scope>NUCLEOTIDE SEQUENCE</scope>
</reference>
<accession>A0A811NEN6</accession>
<proteinExistence type="predicted"/>
<protein>
    <submittedName>
        <fullName evidence="1">Uncharacterized protein</fullName>
    </submittedName>
</protein>
<dbReference type="AlphaFoldDB" id="A0A811NEN6"/>
<dbReference type="Proteomes" id="UP000604825">
    <property type="component" value="Unassembled WGS sequence"/>
</dbReference>
<evidence type="ECO:0000313" key="1">
    <source>
        <dbReference type="EMBL" id="CAD6223821.1"/>
    </source>
</evidence>
<organism evidence="1 2">
    <name type="scientific">Miscanthus lutarioriparius</name>
    <dbReference type="NCBI Taxonomy" id="422564"/>
    <lineage>
        <taxon>Eukaryota</taxon>
        <taxon>Viridiplantae</taxon>
        <taxon>Streptophyta</taxon>
        <taxon>Embryophyta</taxon>
        <taxon>Tracheophyta</taxon>
        <taxon>Spermatophyta</taxon>
        <taxon>Magnoliopsida</taxon>
        <taxon>Liliopsida</taxon>
        <taxon>Poales</taxon>
        <taxon>Poaceae</taxon>
        <taxon>PACMAD clade</taxon>
        <taxon>Panicoideae</taxon>
        <taxon>Andropogonodae</taxon>
        <taxon>Andropogoneae</taxon>
        <taxon>Saccharinae</taxon>
        <taxon>Miscanthus</taxon>
    </lineage>
</organism>
<sequence>MESAYFSVLTEQHSPSSFCHLKFHTQCHLDFLEMKLRVGLTQHTYPTLGSYVFQGETRSPESALPFYGCSLKVKVGNLLHLLVSKDFQIIKEDGKLKNSASPFPGLTLNATGNIGKKGSGNTFTVSMKGAVQVGGLQFPLDAQGEFVMEILYIDNKIRISRLNQHMLVHLRITNT</sequence>
<keyword evidence="2" id="KW-1185">Reference proteome</keyword>
<evidence type="ECO:0000313" key="2">
    <source>
        <dbReference type="Proteomes" id="UP000604825"/>
    </source>
</evidence>
<name>A0A811NEN6_9POAL</name>